<keyword evidence="2" id="KW-0862">Zinc</keyword>
<dbReference type="InterPro" id="IPR002125">
    <property type="entry name" value="CMP_dCMP_dom"/>
</dbReference>
<dbReference type="RefSeq" id="WP_145299442.1">
    <property type="nucleotide sequence ID" value="NZ_CP036299.1"/>
</dbReference>
<evidence type="ECO:0000256" key="2">
    <source>
        <dbReference type="ARBA" id="ARBA00022833"/>
    </source>
</evidence>
<dbReference type="PROSITE" id="PS00903">
    <property type="entry name" value="CYT_DCMP_DEAMINASES_1"/>
    <property type="match status" value="1"/>
</dbReference>
<dbReference type="Pfam" id="PF00383">
    <property type="entry name" value="dCMP_cyt_deam_1"/>
    <property type="match status" value="1"/>
</dbReference>
<sequence>MNDHELYMRRAIELATNVPDLPFGALIVDGDSGTILSEGWNKTSINPTWHGEIDAINTLASSGVGVGGKSLVLYTTAEPCPMCQGAILWTGIETVVFGTSIRTLQRLGWRQIDILAEEVVRRSPAWNCTLIGGVLERDCDALFQKAILQRGSSA</sequence>
<keyword evidence="1" id="KW-0479">Metal-binding</keyword>
<proteinExistence type="predicted"/>
<dbReference type="InterPro" id="IPR016193">
    <property type="entry name" value="Cytidine_deaminase-like"/>
</dbReference>
<dbReference type="CDD" id="cd01285">
    <property type="entry name" value="nucleoside_deaminase"/>
    <property type="match status" value="1"/>
</dbReference>
<dbReference type="GO" id="GO:0002100">
    <property type="term" value="P:tRNA wobble adenosine to inosine editing"/>
    <property type="evidence" value="ECO:0007669"/>
    <property type="project" value="TreeGrafter"/>
</dbReference>
<keyword evidence="4" id="KW-0378">Hydrolase</keyword>
<dbReference type="EC" id="3.5.4.3" evidence="4"/>
<dbReference type="GO" id="GO:0008270">
    <property type="term" value="F:zinc ion binding"/>
    <property type="evidence" value="ECO:0007669"/>
    <property type="project" value="InterPro"/>
</dbReference>
<dbReference type="PROSITE" id="PS51747">
    <property type="entry name" value="CYT_DCMP_DEAMINASES_2"/>
    <property type="match status" value="1"/>
</dbReference>
<dbReference type="Gene3D" id="3.40.140.10">
    <property type="entry name" value="Cytidine Deaminase, domain 2"/>
    <property type="match status" value="1"/>
</dbReference>
<dbReference type="AlphaFoldDB" id="A0A518GNU2"/>
<evidence type="ECO:0000313" key="4">
    <source>
        <dbReference type="EMBL" id="QDV30300.1"/>
    </source>
</evidence>
<dbReference type="GO" id="GO:0008892">
    <property type="term" value="F:guanine deaminase activity"/>
    <property type="evidence" value="ECO:0007669"/>
    <property type="project" value="UniProtKB-EC"/>
</dbReference>
<dbReference type="OrthoDB" id="9802676at2"/>
<dbReference type="InterPro" id="IPR016192">
    <property type="entry name" value="APOBEC/CMP_deaminase_Zn-bd"/>
</dbReference>
<dbReference type="KEGG" id="peh:Spb1_22290"/>
<evidence type="ECO:0000256" key="1">
    <source>
        <dbReference type="ARBA" id="ARBA00022723"/>
    </source>
</evidence>
<name>A0A518GNU2_9PLAN</name>
<reference evidence="4 5" key="1">
    <citation type="submission" date="2019-02" db="EMBL/GenBank/DDBJ databases">
        <title>Deep-cultivation of Planctomycetes and their phenomic and genomic characterization uncovers novel biology.</title>
        <authorList>
            <person name="Wiegand S."/>
            <person name="Jogler M."/>
            <person name="Boedeker C."/>
            <person name="Pinto D."/>
            <person name="Vollmers J."/>
            <person name="Rivas-Marin E."/>
            <person name="Kohn T."/>
            <person name="Peeters S.H."/>
            <person name="Heuer A."/>
            <person name="Rast P."/>
            <person name="Oberbeckmann S."/>
            <person name="Bunk B."/>
            <person name="Jeske O."/>
            <person name="Meyerdierks A."/>
            <person name="Storesund J.E."/>
            <person name="Kallscheuer N."/>
            <person name="Luecker S."/>
            <person name="Lage O.M."/>
            <person name="Pohl T."/>
            <person name="Merkel B.J."/>
            <person name="Hornburger P."/>
            <person name="Mueller R.-W."/>
            <person name="Bruemmer F."/>
            <person name="Labrenz M."/>
            <person name="Spormann A.M."/>
            <person name="Op den Camp H."/>
            <person name="Overmann J."/>
            <person name="Amann R."/>
            <person name="Jetten M.S.M."/>
            <person name="Mascher T."/>
            <person name="Medema M.H."/>
            <person name="Devos D.P."/>
            <person name="Kaster A.-K."/>
            <person name="Ovreas L."/>
            <person name="Rohde M."/>
            <person name="Galperin M.Y."/>
            <person name="Jogler C."/>
        </authorList>
    </citation>
    <scope>NUCLEOTIDE SEQUENCE [LARGE SCALE GENOMIC DNA]</scope>
    <source>
        <strain evidence="4 5">Spb1</strain>
    </source>
</reference>
<feature type="domain" description="CMP/dCMP-type deaminase" evidence="3">
    <location>
        <begin position="2"/>
        <end position="110"/>
    </location>
</feature>
<accession>A0A518GNU2</accession>
<dbReference type="Proteomes" id="UP000315349">
    <property type="component" value="Chromosome"/>
</dbReference>
<protein>
    <submittedName>
        <fullName evidence="4">Guanine deaminase</fullName>
        <ecNumber evidence="4">3.5.4.3</ecNumber>
    </submittedName>
</protein>
<dbReference type="PANTHER" id="PTHR11079:SF203">
    <property type="entry name" value="CMP_DCMP-TYPE DEAMINASE DOMAIN-CONTAINING PROTEIN"/>
    <property type="match status" value="1"/>
</dbReference>
<evidence type="ECO:0000259" key="3">
    <source>
        <dbReference type="PROSITE" id="PS51747"/>
    </source>
</evidence>
<evidence type="ECO:0000313" key="5">
    <source>
        <dbReference type="Proteomes" id="UP000315349"/>
    </source>
</evidence>
<organism evidence="4 5">
    <name type="scientific">Planctopirus ephydatiae</name>
    <dbReference type="NCBI Taxonomy" id="2528019"/>
    <lineage>
        <taxon>Bacteria</taxon>
        <taxon>Pseudomonadati</taxon>
        <taxon>Planctomycetota</taxon>
        <taxon>Planctomycetia</taxon>
        <taxon>Planctomycetales</taxon>
        <taxon>Planctomycetaceae</taxon>
        <taxon>Planctopirus</taxon>
    </lineage>
</organism>
<keyword evidence="5" id="KW-1185">Reference proteome</keyword>
<gene>
    <name evidence="4" type="primary">guaD</name>
    <name evidence="4" type="ORF">Spb1_22290</name>
</gene>
<dbReference type="EMBL" id="CP036299">
    <property type="protein sequence ID" value="QDV30300.1"/>
    <property type="molecule type" value="Genomic_DNA"/>
</dbReference>
<dbReference type="GO" id="GO:0052717">
    <property type="term" value="F:tRNA-specific adenosine-34 deaminase activity"/>
    <property type="evidence" value="ECO:0007669"/>
    <property type="project" value="TreeGrafter"/>
</dbReference>
<dbReference type="PANTHER" id="PTHR11079">
    <property type="entry name" value="CYTOSINE DEAMINASE FAMILY MEMBER"/>
    <property type="match status" value="1"/>
</dbReference>
<dbReference type="SUPFAM" id="SSF53927">
    <property type="entry name" value="Cytidine deaminase-like"/>
    <property type="match status" value="1"/>
</dbReference>